<feature type="domain" description="NADH-ubiquinone oxidoreductase 21kDa subunit N-terminal" evidence="1">
    <location>
        <begin position="8"/>
        <end position="85"/>
    </location>
</feature>
<dbReference type="InterPro" id="IPR019721">
    <property type="entry name" value="NADH-UbQ_OxRdtase_su21_N"/>
</dbReference>
<gene>
    <name evidence="2" type="ORF">HKI87_01g07630</name>
</gene>
<dbReference type="AlphaFoldDB" id="A0AAX4NZH0"/>
<dbReference type="EMBL" id="CP151501">
    <property type="protein sequence ID" value="WZN59238.1"/>
    <property type="molecule type" value="Genomic_DNA"/>
</dbReference>
<evidence type="ECO:0000313" key="3">
    <source>
        <dbReference type="Proteomes" id="UP001472866"/>
    </source>
</evidence>
<proteinExistence type="predicted"/>
<dbReference type="PANTHER" id="PTHR34062:SF1">
    <property type="entry name" value="NADH-UBIQUINONE OXIDOREDUCTASE 21KDA SUBUNIT N-TERMINAL DOMAIN-CONTAINING PROTEIN"/>
    <property type="match status" value="1"/>
</dbReference>
<accession>A0AAX4NZH0</accession>
<keyword evidence="3" id="KW-1185">Reference proteome</keyword>
<evidence type="ECO:0000259" key="1">
    <source>
        <dbReference type="Pfam" id="PF10785"/>
    </source>
</evidence>
<organism evidence="2 3">
    <name type="scientific">Chloropicon roscoffensis</name>
    <dbReference type="NCBI Taxonomy" id="1461544"/>
    <lineage>
        <taxon>Eukaryota</taxon>
        <taxon>Viridiplantae</taxon>
        <taxon>Chlorophyta</taxon>
        <taxon>Chloropicophyceae</taxon>
        <taxon>Chloropicales</taxon>
        <taxon>Chloropicaceae</taxon>
        <taxon>Chloropicon</taxon>
    </lineage>
</organism>
<dbReference type="PANTHER" id="PTHR34062">
    <property type="entry name" value="OXIDOREDUCTASE 21 KDA SUBUNIT, PUTATIVE (AFU_ORTHOLOGUE AFUA_4G04750)-RELATED"/>
    <property type="match status" value="1"/>
</dbReference>
<reference evidence="2 3" key="1">
    <citation type="submission" date="2024-03" db="EMBL/GenBank/DDBJ databases">
        <title>Complete genome sequence of the green alga Chloropicon roscoffensis RCC1871.</title>
        <authorList>
            <person name="Lemieux C."/>
            <person name="Pombert J.-F."/>
            <person name="Otis C."/>
            <person name="Turmel M."/>
        </authorList>
    </citation>
    <scope>NUCLEOTIDE SEQUENCE [LARGE SCALE GENOMIC DNA]</scope>
    <source>
        <strain evidence="2 3">RCC1871</strain>
    </source>
</reference>
<protein>
    <submittedName>
        <fullName evidence="2">21 kDa subunit of NADH-ubiquinone oxidoreductase complex I</fullName>
    </submittedName>
</protein>
<evidence type="ECO:0000313" key="2">
    <source>
        <dbReference type="EMBL" id="WZN59238.1"/>
    </source>
</evidence>
<name>A0AAX4NZH0_9CHLO</name>
<dbReference type="Pfam" id="PF10785">
    <property type="entry name" value="NADH-u_ox-rdase"/>
    <property type="match status" value="1"/>
</dbReference>
<dbReference type="InterPro" id="IPR053229">
    <property type="entry name" value="NADH-Q_oxidrdct_subunit"/>
</dbReference>
<dbReference type="Proteomes" id="UP001472866">
    <property type="component" value="Chromosome 01"/>
</dbReference>
<sequence>MGVILEEPKHKVLDPSPSLKTTVSNFTALDLLKAAAFTGAAVAVGYSTAPAGIKKQAVVTCATIGGTAGFFNAYQNSAGRLMGYFPNGQ</sequence>